<dbReference type="PROSITE" id="PS00107">
    <property type="entry name" value="PROTEIN_KINASE_ATP"/>
    <property type="match status" value="1"/>
</dbReference>
<evidence type="ECO:0000256" key="3">
    <source>
        <dbReference type="ARBA" id="ARBA00022741"/>
    </source>
</evidence>
<accession>A0A813L679</accession>
<keyword evidence="2" id="KW-0808">Transferase</keyword>
<dbReference type="FunFam" id="3.30.200.20:FF:000003">
    <property type="entry name" value="Non-specific serine/threonine protein kinase"/>
    <property type="match status" value="1"/>
</dbReference>
<keyword evidence="1" id="KW-0723">Serine/threonine-protein kinase</keyword>
<dbReference type="CDD" id="cd14003">
    <property type="entry name" value="STKc_AMPK-like"/>
    <property type="match status" value="1"/>
</dbReference>
<dbReference type="InterPro" id="IPR008271">
    <property type="entry name" value="Ser/Thr_kinase_AS"/>
</dbReference>
<dbReference type="FunFam" id="1.10.510.10:FF:000271">
    <property type="entry name" value="Non-specific serine/threonine protein kinase"/>
    <property type="match status" value="1"/>
</dbReference>
<evidence type="ECO:0000256" key="2">
    <source>
        <dbReference type="ARBA" id="ARBA00022679"/>
    </source>
</evidence>
<dbReference type="InterPro" id="IPR015940">
    <property type="entry name" value="UBA"/>
</dbReference>
<evidence type="ECO:0000259" key="9">
    <source>
        <dbReference type="PROSITE" id="PS50030"/>
    </source>
</evidence>
<dbReference type="InterPro" id="IPR011009">
    <property type="entry name" value="Kinase-like_dom_sf"/>
</dbReference>
<dbReference type="Proteomes" id="UP000626109">
    <property type="component" value="Unassembled WGS sequence"/>
</dbReference>
<dbReference type="AlphaFoldDB" id="A0A813L679"/>
<feature type="binding site" evidence="6">
    <location>
        <position position="45"/>
    </location>
    <ligand>
        <name>ATP</name>
        <dbReference type="ChEBI" id="CHEBI:30616"/>
    </ligand>
</feature>
<name>A0A813L679_POLGL</name>
<dbReference type="Gene3D" id="1.10.510.10">
    <property type="entry name" value="Transferase(Phosphotransferase) domain 1"/>
    <property type="match status" value="1"/>
</dbReference>
<reference evidence="10" key="1">
    <citation type="submission" date="2021-02" db="EMBL/GenBank/DDBJ databases">
        <authorList>
            <person name="Dougan E. K."/>
            <person name="Rhodes N."/>
            <person name="Thang M."/>
            <person name="Chan C."/>
        </authorList>
    </citation>
    <scope>NUCLEOTIDE SEQUENCE</scope>
</reference>
<evidence type="ECO:0000256" key="1">
    <source>
        <dbReference type="ARBA" id="ARBA00022527"/>
    </source>
</evidence>
<dbReference type="InterPro" id="IPR017441">
    <property type="entry name" value="Protein_kinase_ATP_BS"/>
</dbReference>
<dbReference type="GO" id="GO:0005737">
    <property type="term" value="C:cytoplasm"/>
    <property type="evidence" value="ECO:0007669"/>
    <property type="project" value="TreeGrafter"/>
</dbReference>
<dbReference type="GO" id="GO:0035556">
    <property type="term" value="P:intracellular signal transduction"/>
    <property type="evidence" value="ECO:0007669"/>
    <property type="project" value="TreeGrafter"/>
</dbReference>
<sequence>MATPTKGMRAKSIGHYILGKTIGEGTFGKVKLGTHILTGEKVAVKILEKERIVDVADVERVAREIHILKLVQHPHIIQLYEIIETPRQLYLIMEFCPGGELFDHIVTSGRVKEREACRFFHQILAGVEQIHRMNVVHRDLKPENLLLDEQKNIKIVDFGLSNTFQDGQLLKTACGSPCYAAPEMVAGHRYVPSRCDIWSSGVILFALVCGYLPFEDQNTAALYRKILNAEYQAPKFISDSVRDLIARMLNTDPEQRFNAPRIRAHAWYRQIPDAAHPYVSDTGDRPLDDEVLEQLDRFGFQRDYAIKCLQMTKHNHVTTTYHLLVEKKRRSGGTLKIDDAHARFEGTMAMGGSQMPAMLELPAERTPSPFQALQMEPLAGFGKPKLSLEALPPARAVAQDADRAAGGSSPHSAAGPKTPENKGANYGIGNWASAAFPGNFSGNDQQPYTARESSSRGSEMRGGAGSRQGAVSVEPPYQSGSRGPRSNSAQSHTPRGHPAGSGAAAAAAQPTPRRRTPNQVSGMSTPGGSPSPFPPPGTSTPRGIPGGAVVRGVTPNRRPPGIADPQSARDVPSRPGTSQGMAGPSRPNGPASSRVQNANEARRRLACKRRRRCLRRAAPVAPPAPTAKAMGPMVWQKVRPPLRQRWQLTFTVGRQLQPGLQSDTARVSMAAVRGLPRRRLTWPTTPEWVPQVAPHRCRLETLGRKPCEHAKAPSMSPAPLPKRPSRSCRRSQEH</sequence>
<dbReference type="PROSITE" id="PS50011">
    <property type="entry name" value="PROTEIN_KINASE_DOM"/>
    <property type="match status" value="1"/>
</dbReference>
<keyword evidence="5 6" id="KW-0067">ATP-binding</keyword>
<evidence type="ECO:0008006" key="12">
    <source>
        <dbReference type="Google" id="ProtNLM"/>
    </source>
</evidence>
<dbReference type="EMBL" id="CAJNNW010033812">
    <property type="protein sequence ID" value="CAE8720486.1"/>
    <property type="molecule type" value="Genomic_DNA"/>
</dbReference>
<gene>
    <name evidence="10" type="ORF">PGLA2088_LOCUS41357</name>
</gene>
<feature type="compositionally biased region" description="Basic residues" evidence="7">
    <location>
        <begin position="723"/>
        <end position="734"/>
    </location>
</feature>
<feature type="compositionally biased region" description="Low complexity" evidence="7">
    <location>
        <begin position="496"/>
        <end position="511"/>
    </location>
</feature>
<evidence type="ECO:0000256" key="5">
    <source>
        <dbReference type="ARBA" id="ARBA00022840"/>
    </source>
</evidence>
<dbReference type="SMART" id="SM00220">
    <property type="entry name" value="S_TKc"/>
    <property type="match status" value="1"/>
</dbReference>
<feature type="compositionally biased region" description="Pro residues" evidence="7">
    <location>
        <begin position="529"/>
        <end position="538"/>
    </location>
</feature>
<comment type="caution">
    <text evidence="10">The sequence shown here is derived from an EMBL/GenBank/DDBJ whole genome shotgun (WGS) entry which is preliminary data.</text>
</comment>
<evidence type="ECO:0000313" key="11">
    <source>
        <dbReference type="Proteomes" id="UP000626109"/>
    </source>
</evidence>
<dbReference type="PANTHER" id="PTHR24346">
    <property type="entry name" value="MAP/MICROTUBULE AFFINITY-REGULATING KINASE"/>
    <property type="match status" value="1"/>
</dbReference>
<protein>
    <recommendedName>
        <fullName evidence="12">Non-specific serine/threonine protein kinase</fullName>
    </recommendedName>
</protein>
<evidence type="ECO:0000256" key="7">
    <source>
        <dbReference type="SAM" id="MobiDB-lite"/>
    </source>
</evidence>
<dbReference type="InterPro" id="IPR000719">
    <property type="entry name" value="Prot_kinase_dom"/>
</dbReference>
<dbReference type="SUPFAM" id="SSF56112">
    <property type="entry name" value="Protein kinase-like (PK-like)"/>
    <property type="match status" value="1"/>
</dbReference>
<dbReference type="PROSITE" id="PS50030">
    <property type="entry name" value="UBA"/>
    <property type="match status" value="1"/>
</dbReference>
<dbReference type="CDD" id="cd14335">
    <property type="entry name" value="UBA_SnRK1_plant"/>
    <property type="match status" value="1"/>
</dbReference>
<feature type="compositionally biased region" description="Polar residues" evidence="7">
    <location>
        <begin position="478"/>
        <end position="493"/>
    </location>
</feature>
<feature type="compositionally biased region" description="Polar residues" evidence="7">
    <location>
        <begin position="590"/>
        <end position="599"/>
    </location>
</feature>
<dbReference type="GO" id="GO:0005524">
    <property type="term" value="F:ATP binding"/>
    <property type="evidence" value="ECO:0007669"/>
    <property type="project" value="UniProtKB-UniRule"/>
</dbReference>
<feature type="domain" description="UBA" evidence="9">
    <location>
        <begin position="286"/>
        <end position="326"/>
    </location>
</feature>
<keyword evidence="4" id="KW-0418">Kinase</keyword>
<feature type="region of interest" description="Disordered" evidence="7">
    <location>
        <begin position="708"/>
        <end position="734"/>
    </location>
</feature>
<feature type="compositionally biased region" description="Low complexity" evidence="7">
    <location>
        <begin position="396"/>
        <end position="416"/>
    </location>
</feature>
<dbReference type="Pfam" id="PF00069">
    <property type="entry name" value="Pkinase"/>
    <property type="match status" value="1"/>
</dbReference>
<evidence type="ECO:0000313" key="10">
    <source>
        <dbReference type="EMBL" id="CAE8720486.1"/>
    </source>
</evidence>
<dbReference type="PANTHER" id="PTHR24346:SF82">
    <property type="entry name" value="KP78A-RELATED"/>
    <property type="match status" value="1"/>
</dbReference>
<feature type="region of interest" description="Disordered" evidence="7">
    <location>
        <begin position="396"/>
        <end position="602"/>
    </location>
</feature>
<feature type="domain" description="Protein kinase" evidence="8">
    <location>
        <begin position="16"/>
        <end position="268"/>
    </location>
</feature>
<keyword evidence="3 6" id="KW-0547">Nucleotide-binding</keyword>
<organism evidence="10 11">
    <name type="scientific">Polarella glacialis</name>
    <name type="common">Dinoflagellate</name>
    <dbReference type="NCBI Taxonomy" id="89957"/>
    <lineage>
        <taxon>Eukaryota</taxon>
        <taxon>Sar</taxon>
        <taxon>Alveolata</taxon>
        <taxon>Dinophyceae</taxon>
        <taxon>Suessiales</taxon>
        <taxon>Suessiaceae</taxon>
        <taxon>Polarella</taxon>
    </lineage>
</organism>
<dbReference type="PROSITE" id="PS00108">
    <property type="entry name" value="PROTEIN_KINASE_ST"/>
    <property type="match status" value="1"/>
</dbReference>
<evidence type="ECO:0000256" key="4">
    <source>
        <dbReference type="ARBA" id="ARBA00022777"/>
    </source>
</evidence>
<evidence type="ECO:0000259" key="8">
    <source>
        <dbReference type="PROSITE" id="PS50011"/>
    </source>
</evidence>
<dbReference type="GO" id="GO:0004674">
    <property type="term" value="F:protein serine/threonine kinase activity"/>
    <property type="evidence" value="ECO:0007669"/>
    <property type="project" value="UniProtKB-KW"/>
</dbReference>
<proteinExistence type="predicted"/>
<evidence type="ECO:0000256" key="6">
    <source>
        <dbReference type="PROSITE-ProRule" id="PRU10141"/>
    </source>
</evidence>